<proteinExistence type="inferred from homology"/>
<dbReference type="InterPro" id="IPR036535">
    <property type="entry name" value="STAT_N_sf"/>
</dbReference>
<dbReference type="GO" id="GO:0005634">
    <property type="term" value="C:nucleus"/>
    <property type="evidence" value="ECO:0007669"/>
    <property type="project" value="UniProtKB-SubCell"/>
</dbReference>
<dbReference type="GO" id="GO:0005737">
    <property type="term" value="C:cytoplasm"/>
    <property type="evidence" value="ECO:0007669"/>
    <property type="project" value="UniProtKB-SubCell"/>
</dbReference>
<dbReference type="Gene3D" id="1.10.238.10">
    <property type="entry name" value="EF-hand"/>
    <property type="match status" value="1"/>
</dbReference>
<reference evidence="17 18" key="1">
    <citation type="submission" date="2024-11" db="EMBL/GenBank/DDBJ databases">
        <title>Chromosome-level genome assembly of the freshwater bivalve Anodonta woodiana.</title>
        <authorList>
            <person name="Chen X."/>
        </authorList>
    </citation>
    <scope>NUCLEOTIDE SEQUENCE [LARGE SCALE GENOMIC DNA]</scope>
    <source>
        <strain evidence="17">MN2024</strain>
        <tissue evidence="17">Gills</tissue>
    </source>
</reference>
<dbReference type="InterPro" id="IPR015988">
    <property type="entry name" value="STAT_TF_CC"/>
</dbReference>
<dbReference type="InterPro" id="IPR013799">
    <property type="entry name" value="STAT_TF_prot_interaction"/>
</dbReference>
<dbReference type="FunFam" id="2.60.40.630:FF:000003">
    <property type="entry name" value="Signal transducer and transcription activator 6"/>
    <property type="match status" value="1"/>
</dbReference>
<dbReference type="InterPro" id="IPR048988">
    <property type="entry name" value="STAT_linker"/>
</dbReference>
<dbReference type="InterPro" id="IPR013800">
    <property type="entry name" value="STAT_TF_alpha"/>
</dbReference>
<dbReference type="InterPro" id="IPR012345">
    <property type="entry name" value="STAT_TF_DNA-bd_N"/>
</dbReference>
<dbReference type="Gene3D" id="1.20.1050.20">
    <property type="entry name" value="STAT transcription factor, all-alpha domain"/>
    <property type="match status" value="1"/>
</dbReference>
<dbReference type="CDD" id="cd09919">
    <property type="entry name" value="SH2_STAT_family"/>
    <property type="match status" value="1"/>
</dbReference>
<dbReference type="Proteomes" id="UP001634394">
    <property type="component" value="Unassembled WGS sequence"/>
</dbReference>
<comment type="caution">
    <text evidence="17">The sequence shown here is derived from an EMBL/GenBank/DDBJ whole genome shotgun (WGS) entry which is preliminary data.</text>
</comment>
<dbReference type="Gene3D" id="3.30.505.10">
    <property type="entry name" value="SH2 domain"/>
    <property type="match status" value="1"/>
</dbReference>
<comment type="similarity">
    <text evidence="3 13">Belongs to the transcription factor STAT family.</text>
</comment>
<keyword evidence="14" id="KW-0175">Coiled coil</keyword>
<evidence type="ECO:0000256" key="7">
    <source>
        <dbReference type="ARBA" id="ARBA00023015"/>
    </source>
</evidence>
<keyword evidence="7 13" id="KW-0805">Transcription regulation</keyword>
<dbReference type="InterPro" id="IPR046994">
    <property type="entry name" value="STAT5_CC"/>
</dbReference>
<evidence type="ECO:0000259" key="16">
    <source>
        <dbReference type="PROSITE" id="PS50001"/>
    </source>
</evidence>
<dbReference type="GO" id="GO:0000977">
    <property type="term" value="F:RNA polymerase II transcription regulatory region sequence-specific DNA binding"/>
    <property type="evidence" value="ECO:0007669"/>
    <property type="project" value="UniProtKB-ARBA"/>
</dbReference>
<evidence type="ECO:0000313" key="17">
    <source>
        <dbReference type="EMBL" id="KAL3836539.1"/>
    </source>
</evidence>
<dbReference type="GO" id="GO:0001228">
    <property type="term" value="F:DNA-binding transcription activator activity, RNA polymerase II-specific"/>
    <property type="evidence" value="ECO:0007669"/>
    <property type="project" value="UniProtKB-ARBA"/>
</dbReference>
<dbReference type="PANTHER" id="PTHR11801">
    <property type="entry name" value="SIGNAL TRANSDUCER AND ACTIVATOR OF TRANSCRIPTION"/>
    <property type="match status" value="1"/>
</dbReference>
<evidence type="ECO:0000256" key="8">
    <source>
        <dbReference type="ARBA" id="ARBA00023125"/>
    </source>
</evidence>
<organism evidence="17 18">
    <name type="scientific">Sinanodonta woodiana</name>
    <name type="common">Chinese pond mussel</name>
    <name type="synonym">Anodonta woodiana</name>
    <dbReference type="NCBI Taxonomy" id="1069815"/>
    <lineage>
        <taxon>Eukaryota</taxon>
        <taxon>Metazoa</taxon>
        <taxon>Spiralia</taxon>
        <taxon>Lophotrochozoa</taxon>
        <taxon>Mollusca</taxon>
        <taxon>Bivalvia</taxon>
        <taxon>Autobranchia</taxon>
        <taxon>Heteroconchia</taxon>
        <taxon>Palaeoheterodonta</taxon>
        <taxon>Unionida</taxon>
        <taxon>Unionoidea</taxon>
        <taxon>Unionidae</taxon>
        <taxon>Unioninae</taxon>
        <taxon>Sinanodonta</taxon>
    </lineage>
</organism>
<evidence type="ECO:0000256" key="14">
    <source>
        <dbReference type="SAM" id="Coils"/>
    </source>
</evidence>
<dbReference type="SUPFAM" id="SSF55550">
    <property type="entry name" value="SH2 domain"/>
    <property type="match status" value="1"/>
</dbReference>
<dbReference type="Pfam" id="PF02864">
    <property type="entry name" value="STAT_bind"/>
    <property type="match status" value="1"/>
</dbReference>
<evidence type="ECO:0000256" key="6">
    <source>
        <dbReference type="ARBA" id="ARBA00022999"/>
    </source>
</evidence>
<dbReference type="SUPFAM" id="SSF49417">
    <property type="entry name" value="p53-like transcription factors"/>
    <property type="match status" value="1"/>
</dbReference>
<dbReference type="AlphaFoldDB" id="A0ABD3THM0"/>
<dbReference type="Pfam" id="PF21354">
    <property type="entry name" value="STAT_linker"/>
    <property type="match status" value="1"/>
</dbReference>
<dbReference type="Pfam" id="PF01017">
    <property type="entry name" value="STAT_alpha"/>
    <property type="match status" value="1"/>
</dbReference>
<dbReference type="Pfam" id="PF00017">
    <property type="entry name" value="SH2"/>
    <property type="match status" value="1"/>
</dbReference>
<gene>
    <name evidence="17" type="ORF">ACJMK2_021963</name>
</gene>
<comment type="subcellular location">
    <subcellularLocation>
        <location evidence="2 13">Cytoplasm</location>
    </subcellularLocation>
    <subcellularLocation>
        <location evidence="1 13">Nucleus</location>
    </subcellularLocation>
</comment>
<feature type="compositionally biased region" description="Polar residues" evidence="15">
    <location>
        <begin position="703"/>
        <end position="742"/>
    </location>
</feature>
<evidence type="ECO:0000256" key="12">
    <source>
        <dbReference type="PROSITE-ProRule" id="PRU00191"/>
    </source>
</evidence>
<evidence type="ECO:0000256" key="13">
    <source>
        <dbReference type="RuleBase" id="RU046415"/>
    </source>
</evidence>
<sequence>MSIWAKTQLLGQDALQQVQSTYSLNNFPLEVRHHFAIWIEQQPWKDIDESNPTHEPYAVQLLQELVNLLNEKAADEKMDFITRFKFNEFSSKFNDFYSSNPMNLVRVVKTCLGKEEMLIQMAENPTQTAGARQSNMAKDIINKEIQDLKKMTDVTEEEVRQMQHKQEQFIIQYQRSLQINGQLNQLPARNQAELEKKLKQQKDELEKQLLASAQELLTLRLALSQKHNDTINRLDVLQKKVVDGELITWKRHQQLAGNGAPSDAGHLETIQSWCESLAEIVWNNRKQWFKEDNLRQQLPIEAPQGMKDFHHELNPKITGLLSSLVTSTFIVESQPPQVLKKDSRFTATVRLLVGRQLNIYMTPPQVKATIISEAQARALLKNESKAKDENSGEIINHSGTMEYNQASGHLSITFRNMQLKKIKRADRKGTETVAEEKFCILFQSDFTVGGHELVFQVWTLSLPVVVTVHGNQECNAMATVLWDNQFSEPGRTPFQVPDTVQWSDVAEMLNTKFCSMTGRPLSTENISYLTQKLFGTDDPSPKTILWSQFNKESLPGRNFTFWEWFYAIMKLTKEHLRNQWSDGLILGFVGKQQSQDQLLRKQVGTFLLRYSDSELGGITIAWVAVDNGERQAWNLAPFTSKDFNIRSLADRIKDLQTLLYLYPDIPKAKAFSKYYTAVSEELPSKTGYIKSALMSVIPSQPQPQNAAQMSFENPQTPQQYTGPISPTSSLLSHQDSVQNEQTMESDFDEGSIYGIQTDYVTDDLADDLIGQININDLLGLGKVAP</sequence>
<dbReference type="FunFam" id="1.10.238.10:FF:000029">
    <property type="entry name" value="Signal transducer and transcription activator 6"/>
    <property type="match status" value="1"/>
</dbReference>
<feature type="coiled-coil region" evidence="14">
    <location>
        <begin position="138"/>
        <end position="215"/>
    </location>
</feature>
<dbReference type="CDD" id="cd16855">
    <property type="entry name" value="STAT5_CCD"/>
    <property type="match status" value="1"/>
</dbReference>
<keyword evidence="8 13" id="KW-0238">DNA-binding</keyword>
<dbReference type="InterPro" id="IPR036860">
    <property type="entry name" value="SH2_dom_sf"/>
</dbReference>
<feature type="domain" description="SH2" evidence="16">
    <location>
        <begin position="580"/>
        <end position="678"/>
    </location>
</feature>
<dbReference type="SMART" id="SM00964">
    <property type="entry name" value="STAT_int"/>
    <property type="match status" value="1"/>
</dbReference>
<accession>A0ABD3THM0</accession>
<dbReference type="InterPro" id="IPR000980">
    <property type="entry name" value="SH2"/>
</dbReference>
<keyword evidence="6 12" id="KW-0727">SH2 domain</keyword>
<dbReference type="Gene3D" id="2.60.40.630">
    <property type="entry name" value="STAT transcription factor, DNA-binding domain"/>
    <property type="match status" value="1"/>
</dbReference>
<evidence type="ECO:0000256" key="9">
    <source>
        <dbReference type="ARBA" id="ARBA00023159"/>
    </source>
</evidence>
<protein>
    <recommendedName>
        <fullName evidence="13">Signal transducer and activator of transcription</fullName>
    </recommendedName>
</protein>
<dbReference type="InterPro" id="IPR001217">
    <property type="entry name" value="STAT"/>
</dbReference>
<keyword evidence="5 13" id="KW-0597">Phosphoprotein</keyword>
<dbReference type="GO" id="GO:0007166">
    <property type="term" value="P:cell surface receptor signaling pathway"/>
    <property type="evidence" value="ECO:0007669"/>
    <property type="project" value="UniProtKB-ARBA"/>
</dbReference>
<dbReference type="SUPFAM" id="SSF48092">
    <property type="entry name" value="Transcription factor STAT-4 N-domain"/>
    <property type="match status" value="1"/>
</dbReference>
<dbReference type="Pfam" id="PF02865">
    <property type="entry name" value="STAT_int"/>
    <property type="match status" value="1"/>
</dbReference>
<dbReference type="PROSITE" id="PS50001">
    <property type="entry name" value="SH2"/>
    <property type="match status" value="1"/>
</dbReference>
<keyword evidence="10 13" id="KW-0804">Transcription</keyword>
<keyword evidence="9 13" id="KW-0010">Activator</keyword>
<evidence type="ECO:0000256" key="5">
    <source>
        <dbReference type="ARBA" id="ARBA00022553"/>
    </source>
</evidence>
<evidence type="ECO:0000313" key="18">
    <source>
        <dbReference type="Proteomes" id="UP001634394"/>
    </source>
</evidence>
<evidence type="ECO:0000256" key="15">
    <source>
        <dbReference type="SAM" id="MobiDB-lite"/>
    </source>
</evidence>
<dbReference type="Gene3D" id="1.10.532.10">
    <property type="entry name" value="STAT transcription factor, N-terminal domain"/>
    <property type="match status" value="1"/>
</dbReference>
<evidence type="ECO:0000256" key="10">
    <source>
        <dbReference type="ARBA" id="ARBA00023163"/>
    </source>
</evidence>
<dbReference type="EMBL" id="JBJQND010000018">
    <property type="protein sequence ID" value="KAL3836539.1"/>
    <property type="molecule type" value="Genomic_DNA"/>
</dbReference>
<evidence type="ECO:0000256" key="3">
    <source>
        <dbReference type="ARBA" id="ARBA00005586"/>
    </source>
</evidence>
<keyword evidence="18" id="KW-1185">Reference proteome</keyword>
<dbReference type="FunFam" id="3.30.505.10:FF:000057">
    <property type="entry name" value="Signal transducer and activator of transcription"/>
    <property type="match status" value="1"/>
</dbReference>
<evidence type="ECO:0000256" key="2">
    <source>
        <dbReference type="ARBA" id="ARBA00004496"/>
    </source>
</evidence>
<feature type="region of interest" description="Disordered" evidence="15">
    <location>
        <begin position="703"/>
        <end position="748"/>
    </location>
</feature>
<keyword evidence="11 13" id="KW-0539">Nucleus</keyword>
<keyword evidence="4 13" id="KW-0963">Cytoplasm</keyword>
<name>A0ABD3THM0_SINWO</name>
<evidence type="ECO:0000256" key="1">
    <source>
        <dbReference type="ARBA" id="ARBA00004123"/>
    </source>
</evidence>
<evidence type="ECO:0000256" key="11">
    <source>
        <dbReference type="ARBA" id="ARBA00023242"/>
    </source>
</evidence>
<dbReference type="SUPFAM" id="SSF47655">
    <property type="entry name" value="STAT"/>
    <property type="match status" value="1"/>
</dbReference>
<dbReference type="InterPro" id="IPR008967">
    <property type="entry name" value="p53-like_TF_DNA-bd_sf"/>
</dbReference>
<dbReference type="InterPro" id="IPR013801">
    <property type="entry name" value="STAT_TF_DNA-bd"/>
</dbReference>
<evidence type="ECO:0000256" key="4">
    <source>
        <dbReference type="ARBA" id="ARBA00022490"/>
    </source>
</evidence>